<evidence type="ECO:0000313" key="2">
    <source>
        <dbReference type="EMBL" id="OEU21266.1"/>
    </source>
</evidence>
<proteinExistence type="inferred from homology"/>
<dbReference type="InParanoid" id="A0A1E7FT04"/>
<dbReference type="PANTHER" id="PTHR36112:SF1">
    <property type="entry name" value="RIBOSOMAL RNA SMALL SUBUNIT METHYLTRANSFERASE J"/>
    <property type="match status" value="1"/>
</dbReference>
<sequence>MTTQREEEFTHVLRLIPYDYCGEQSTFALAIEPINIPSDDRSRRRKQQRRSTKPKKSSLSSAFFVDLCPPENSRAGRRATGASGTSDLLIQAVAPRKGSISSSDNGHRDGAVVYDLTAGLGQDSLFLAMNGAKHVHMVERNPIVGALLQDAMRRLQLISSSSFNVLSECDKSYQQHQKQKELATSLLKKLSLTIGDGKDIIQKQQQQQCDVIYLDPMFPTRQKQSAVKKGMTILHGLLETQNKVIAIDKKKEQEEQDLLSSALDAARLRVVVKRPIKAPLLGGDEIAKPSYVITGSVNRWDVYVKPQLSSSSS</sequence>
<dbReference type="HAMAP" id="MF_01523">
    <property type="entry name" value="16SrRNA_methyltr_J"/>
    <property type="match status" value="1"/>
</dbReference>
<reference evidence="2 3" key="1">
    <citation type="submission" date="2016-09" db="EMBL/GenBank/DDBJ databases">
        <title>Extensive genetic diversity and differential bi-allelic expression allows diatom success in the polar Southern Ocean.</title>
        <authorList>
            <consortium name="DOE Joint Genome Institute"/>
            <person name="Mock T."/>
            <person name="Otillar R.P."/>
            <person name="Strauss J."/>
            <person name="Dupont C."/>
            <person name="Frickenhaus S."/>
            <person name="Maumus F."/>
            <person name="Mcmullan M."/>
            <person name="Sanges R."/>
            <person name="Schmutz J."/>
            <person name="Toseland A."/>
            <person name="Valas R."/>
            <person name="Veluchamy A."/>
            <person name="Ward B.J."/>
            <person name="Allen A."/>
            <person name="Barry K."/>
            <person name="Falciatore A."/>
            <person name="Ferrante M."/>
            <person name="Fortunato A.E."/>
            <person name="Gloeckner G."/>
            <person name="Gruber A."/>
            <person name="Hipkin R."/>
            <person name="Janech M."/>
            <person name="Kroth P."/>
            <person name="Leese F."/>
            <person name="Lindquist E."/>
            <person name="Lyon B.R."/>
            <person name="Martin J."/>
            <person name="Mayer C."/>
            <person name="Parker M."/>
            <person name="Quesneville H."/>
            <person name="Raymond J."/>
            <person name="Uhlig C."/>
            <person name="Valentin K.U."/>
            <person name="Worden A.Z."/>
            <person name="Armbrust E.V."/>
            <person name="Bowler C."/>
            <person name="Green B."/>
            <person name="Moulton V."/>
            <person name="Van Oosterhout C."/>
            <person name="Grigoriev I."/>
        </authorList>
    </citation>
    <scope>NUCLEOTIDE SEQUENCE [LARGE SCALE GENOMIC DNA]</scope>
    <source>
        <strain evidence="2 3">CCMP1102</strain>
    </source>
</reference>
<name>A0A1E7FT04_9STRA</name>
<keyword evidence="3" id="KW-1185">Reference proteome</keyword>
<dbReference type="Pfam" id="PF04445">
    <property type="entry name" value="SAM_MT"/>
    <property type="match status" value="2"/>
</dbReference>
<dbReference type="Gene3D" id="3.40.50.150">
    <property type="entry name" value="Vaccinia Virus protein VP39"/>
    <property type="match status" value="1"/>
</dbReference>
<dbReference type="InterPro" id="IPR029063">
    <property type="entry name" value="SAM-dependent_MTases_sf"/>
</dbReference>
<evidence type="ECO:0000256" key="1">
    <source>
        <dbReference type="SAM" id="MobiDB-lite"/>
    </source>
</evidence>
<dbReference type="EMBL" id="KV784354">
    <property type="protein sequence ID" value="OEU21266.1"/>
    <property type="molecule type" value="Genomic_DNA"/>
</dbReference>
<feature type="compositionally biased region" description="Basic residues" evidence="1">
    <location>
        <begin position="43"/>
        <end position="56"/>
    </location>
</feature>
<dbReference type="KEGG" id="fcy:FRACYDRAFT_234893"/>
<dbReference type="OrthoDB" id="47189at2759"/>
<protein>
    <submittedName>
        <fullName evidence="2">DUF548-domain-containing protein</fullName>
    </submittedName>
</protein>
<gene>
    <name evidence="2" type="ORF">FRACYDRAFT_234893</name>
</gene>
<accession>A0A1E7FT04</accession>
<dbReference type="AlphaFoldDB" id="A0A1E7FT04"/>
<evidence type="ECO:0000313" key="3">
    <source>
        <dbReference type="Proteomes" id="UP000095751"/>
    </source>
</evidence>
<feature type="region of interest" description="Disordered" evidence="1">
    <location>
        <begin position="38"/>
        <end position="60"/>
    </location>
</feature>
<dbReference type="InterPro" id="IPR007536">
    <property type="entry name" value="16SrRNA_methylTrfase_J"/>
</dbReference>
<dbReference type="GO" id="GO:0008990">
    <property type="term" value="F:rRNA (guanine-N2-)-methyltransferase activity"/>
    <property type="evidence" value="ECO:0007669"/>
    <property type="project" value="InterPro"/>
</dbReference>
<dbReference type="Proteomes" id="UP000095751">
    <property type="component" value="Unassembled WGS sequence"/>
</dbReference>
<dbReference type="SUPFAM" id="SSF53335">
    <property type="entry name" value="S-adenosyl-L-methionine-dependent methyltransferases"/>
    <property type="match status" value="1"/>
</dbReference>
<dbReference type="PANTHER" id="PTHR36112">
    <property type="entry name" value="RIBOSOMAL RNA SMALL SUBUNIT METHYLTRANSFERASE J"/>
    <property type="match status" value="1"/>
</dbReference>
<organism evidence="2 3">
    <name type="scientific">Fragilariopsis cylindrus CCMP1102</name>
    <dbReference type="NCBI Taxonomy" id="635003"/>
    <lineage>
        <taxon>Eukaryota</taxon>
        <taxon>Sar</taxon>
        <taxon>Stramenopiles</taxon>
        <taxon>Ochrophyta</taxon>
        <taxon>Bacillariophyta</taxon>
        <taxon>Bacillariophyceae</taxon>
        <taxon>Bacillariophycidae</taxon>
        <taxon>Bacillariales</taxon>
        <taxon>Bacillariaceae</taxon>
        <taxon>Fragilariopsis</taxon>
    </lineage>
</organism>